<keyword evidence="4" id="KW-1185">Reference proteome</keyword>
<name>A0ABV7V8L0_9SPHN</name>
<protein>
    <recommendedName>
        <fullName evidence="5">PXPV repeat-containing protein</fullName>
    </recommendedName>
</protein>
<keyword evidence="1" id="KW-0812">Transmembrane</keyword>
<proteinExistence type="predicted"/>
<evidence type="ECO:0000256" key="2">
    <source>
        <dbReference type="SAM" id="SignalP"/>
    </source>
</evidence>
<organism evidence="3 4">
    <name type="scientific">Novosphingobium pokkalii</name>
    <dbReference type="NCBI Taxonomy" id="1770194"/>
    <lineage>
        <taxon>Bacteria</taxon>
        <taxon>Pseudomonadati</taxon>
        <taxon>Pseudomonadota</taxon>
        <taxon>Alphaproteobacteria</taxon>
        <taxon>Sphingomonadales</taxon>
        <taxon>Sphingomonadaceae</taxon>
        <taxon>Novosphingobium</taxon>
    </lineage>
</organism>
<feature type="transmembrane region" description="Helical" evidence="1">
    <location>
        <begin position="36"/>
        <end position="54"/>
    </location>
</feature>
<evidence type="ECO:0000256" key="1">
    <source>
        <dbReference type="SAM" id="Phobius"/>
    </source>
</evidence>
<feature type="signal peptide" evidence="2">
    <location>
        <begin position="1"/>
        <end position="21"/>
    </location>
</feature>
<keyword evidence="1" id="KW-1133">Transmembrane helix</keyword>
<evidence type="ECO:0000313" key="3">
    <source>
        <dbReference type="EMBL" id="MFC3672523.1"/>
    </source>
</evidence>
<dbReference type="RefSeq" id="WP_191323512.1">
    <property type="nucleotide sequence ID" value="NZ_BMZP01000004.1"/>
</dbReference>
<gene>
    <name evidence="3" type="ORF">ACFOOT_13955</name>
</gene>
<sequence length="125" mass="13478">MKLMSKVLLAGALGATVMATAAPAEAHGWHRGGDGAGLAIGAGILGLAVGAAIASDHPHRGYVVEERYAPPPPPPTYYYEGPAYYGGYYAPPPPPPRTYVYREVYRSGPSYYGYGYGYNRWHRGW</sequence>
<feature type="chain" id="PRO_5046359208" description="PXPV repeat-containing protein" evidence="2">
    <location>
        <begin position="22"/>
        <end position="125"/>
    </location>
</feature>
<evidence type="ECO:0000313" key="4">
    <source>
        <dbReference type="Proteomes" id="UP001595683"/>
    </source>
</evidence>
<dbReference type="EMBL" id="JBHRYE010000022">
    <property type="protein sequence ID" value="MFC3672523.1"/>
    <property type="molecule type" value="Genomic_DNA"/>
</dbReference>
<accession>A0ABV7V8L0</accession>
<evidence type="ECO:0008006" key="5">
    <source>
        <dbReference type="Google" id="ProtNLM"/>
    </source>
</evidence>
<reference evidence="4" key="1">
    <citation type="journal article" date="2019" name="Int. J. Syst. Evol. Microbiol.">
        <title>The Global Catalogue of Microorganisms (GCM) 10K type strain sequencing project: providing services to taxonomists for standard genome sequencing and annotation.</title>
        <authorList>
            <consortium name="The Broad Institute Genomics Platform"/>
            <consortium name="The Broad Institute Genome Sequencing Center for Infectious Disease"/>
            <person name="Wu L."/>
            <person name="Ma J."/>
        </authorList>
    </citation>
    <scope>NUCLEOTIDE SEQUENCE [LARGE SCALE GENOMIC DNA]</scope>
    <source>
        <strain evidence="4">KCTC 42224</strain>
    </source>
</reference>
<dbReference type="Proteomes" id="UP001595683">
    <property type="component" value="Unassembled WGS sequence"/>
</dbReference>
<keyword evidence="2" id="KW-0732">Signal</keyword>
<comment type="caution">
    <text evidence="3">The sequence shown here is derived from an EMBL/GenBank/DDBJ whole genome shotgun (WGS) entry which is preliminary data.</text>
</comment>
<keyword evidence="1" id="KW-0472">Membrane</keyword>